<dbReference type="InterPro" id="IPR002048">
    <property type="entry name" value="EF_hand_dom"/>
</dbReference>
<dbReference type="PROSITE" id="PS00018">
    <property type="entry name" value="EF_HAND_1"/>
    <property type="match status" value="1"/>
</dbReference>
<dbReference type="AlphaFoldDB" id="A0A7R9ASF4"/>
<evidence type="ECO:0000256" key="1">
    <source>
        <dbReference type="ARBA" id="ARBA00022837"/>
    </source>
</evidence>
<reference evidence="4" key="1">
    <citation type="submission" date="2020-11" db="EMBL/GenBank/DDBJ databases">
        <authorList>
            <person name="Tran Van P."/>
        </authorList>
    </citation>
    <scope>NUCLEOTIDE SEQUENCE</scope>
</reference>
<dbReference type="SMART" id="SM00054">
    <property type="entry name" value="EFh"/>
    <property type="match status" value="2"/>
</dbReference>
<evidence type="ECO:0000256" key="2">
    <source>
        <dbReference type="SAM" id="MobiDB-lite"/>
    </source>
</evidence>
<name>A0A7R9ASF4_TIMSH</name>
<dbReference type="PROSITE" id="PS50222">
    <property type="entry name" value="EF_HAND_2"/>
    <property type="match status" value="1"/>
</dbReference>
<dbReference type="Gene3D" id="1.10.238.10">
    <property type="entry name" value="EF-hand"/>
    <property type="match status" value="1"/>
</dbReference>
<feature type="region of interest" description="Disordered" evidence="2">
    <location>
        <begin position="260"/>
        <end position="456"/>
    </location>
</feature>
<dbReference type="InterPro" id="IPR018247">
    <property type="entry name" value="EF_Hand_1_Ca_BS"/>
</dbReference>
<gene>
    <name evidence="4" type="ORF">TSIB3V08_LOCUS2924</name>
</gene>
<accession>A0A7R9ASF4</accession>
<sequence>MLNMIHSEAFQFADSNNKGGLNKQDYKVAILALTGAKPDKEVRKMFGANENCESSSLISLEQFSSMTKNLWRNRDGNKHIWDMFQALDPTDKVFLVLEDLEQARKQVVPHLQEWRLREAFRQTDKDADKRVGFREFREFVTQNMENNLFLRDRWFKIIWKSFCFTNLVRSYFYAQGAMEEDTEMDDPFDCDDFEVLDEVGGDDELMNDSCSIICDDEHESLVEDLQLDEVLVFEPAESTFVETIDNTLGSETKKDRKISAVLKESNASSKETHIPASTDSKKEKPAAPSSGLKEKTPAAPSASLKKETPALLSADIKTEAPDSPSVGSKEETPVPTSADLKKETKKQSAGIKKATPALLSADIKTEVPDSPSVGSKKETPVPTSSGSKKVTLTQVSKESSSGNNGNAVKASETDKKIPSYSPKGVLTVTRGSGELSPLKRGNFDGSRVSSASSIGKKVSPIKEKITNKDIKMDKAHETIAKDADLLKRKRETIEDKKVPAKKQKEAAGKSVGTLKVASVTSPGKTAKALVVKKVGQTSGDKRDVPGKNQPRSPVNIIKTDLEKREYFTSCIKKLTVTLKDSYYQYRRWSEKKRKDSFICPVVDFASSGQKIRYHRCMLYAGVDKNTRKLILGIRRQMFVVVPNPLNFAPSIAKTIKGCGVSTTSLLTTLILVFYSLTPTPS</sequence>
<dbReference type="SUPFAM" id="SSF47473">
    <property type="entry name" value="EF-hand"/>
    <property type="match status" value="1"/>
</dbReference>
<keyword evidence="1" id="KW-0106">Calcium</keyword>
<proteinExistence type="predicted"/>
<feature type="compositionally biased region" description="Polar residues" evidence="2">
    <location>
        <begin position="381"/>
        <end position="406"/>
    </location>
</feature>
<dbReference type="EMBL" id="OC000935">
    <property type="protein sequence ID" value="CAD7258700.1"/>
    <property type="molecule type" value="Genomic_DNA"/>
</dbReference>
<dbReference type="InterPro" id="IPR011992">
    <property type="entry name" value="EF-hand-dom_pair"/>
</dbReference>
<evidence type="ECO:0000313" key="4">
    <source>
        <dbReference type="EMBL" id="CAD7258700.1"/>
    </source>
</evidence>
<dbReference type="GO" id="GO:0005509">
    <property type="term" value="F:calcium ion binding"/>
    <property type="evidence" value="ECO:0007669"/>
    <property type="project" value="InterPro"/>
</dbReference>
<evidence type="ECO:0000259" key="3">
    <source>
        <dbReference type="PROSITE" id="PS50222"/>
    </source>
</evidence>
<feature type="domain" description="EF-hand" evidence="3">
    <location>
        <begin position="115"/>
        <end position="146"/>
    </location>
</feature>
<organism evidence="4">
    <name type="scientific">Timema shepardi</name>
    <name type="common">Walking stick</name>
    <dbReference type="NCBI Taxonomy" id="629360"/>
    <lineage>
        <taxon>Eukaryota</taxon>
        <taxon>Metazoa</taxon>
        <taxon>Ecdysozoa</taxon>
        <taxon>Arthropoda</taxon>
        <taxon>Hexapoda</taxon>
        <taxon>Insecta</taxon>
        <taxon>Pterygota</taxon>
        <taxon>Neoptera</taxon>
        <taxon>Polyneoptera</taxon>
        <taxon>Phasmatodea</taxon>
        <taxon>Timematodea</taxon>
        <taxon>Timematoidea</taxon>
        <taxon>Timematidae</taxon>
        <taxon>Timema</taxon>
    </lineage>
</organism>
<protein>
    <recommendedName>
        <fullName evidence="3">EF-hand domain-containing protein</fullName>
    </recommendedName>
</protein>